<dbReference type="GO" id="GO:0006955">
    <property type="term" value="P:immune response"/>
    <property type="evidence" value="ECO:0007669"/>
    <property type="project" value="TreeGrafter"/>
</dbReference>
<dbReference type="EMBL" id="VOFY01000967">
    <property type="protein sequence ID" value="KAA8578231.1"/>
    <property type="molecule type" value="Genomic_DNA"/>
</dbReference>
<evidence type="ECO:0000313" key="3">
    <source>
        <dbReference type="EMBL" id="KAA8578231.1"/>
    </source>
</evidence>
<keyword evidence="1" id="KW-0325">Glycoprotein</keyword>
<dbReference type="PANTHER" id="PTHR16675:SF237">
    <property type="entry name" value="MHC CLASS I ANTIGEN TRANSCRIPT VARIANT 1-RELATED"/>
    <property type="match status" value="1"/>
</dbReference>
<protein>
    <recommendedName>
        <fullName evidence="2">MHC class I-like antigen recognition-like domain-containing protein</fullName>
    </recommendedName>
</protein>
<dbReference type="InterPro" id="IPR011162">
    <property type="entry name" value="MHC_I/II-like_Ag-recog"/>
</dbReference>
<dbReference type="InterPro" id="IPR011161">
    <property type="entry name" value="MHC_I-like_Ag-recog"/>
</dbReference>
<dbReference type="Pfam" id="PF00129">
    <property type="entry name" value="MHC_I"/>
    <property type="match status" value="1"/>
</dbReference>
<proteinExistence type="predicted"/>
<name>A0A5J5CCL9_9PERO</name>
<accession>A0A5J5CCL9</accession>
<gene>
    <name evidence="3" type="ORF">FQN60_005342</name>
</gene>
<comment type="caution">
    <text evidence="3">The sequence shown here is derived from an EMBL/GenBank/DDBJ whole genome shotgun (WGS) entry which is preliminary data.</text>
</comment>
<reference evidence="3 4" key="1">
    <citation type="submission" date="2019-08" db="EMBL/GenBank/DDBJ databases">
        <title>A chromosome-level genome assembly, high-density linkage maps, and genome scans reveal the genomic architecture of hybrid incompatibilities underlying speciation via character displacement in darters (Percidae: Etheostominae).</title>
        <authorList>
            <person name="Moran R.L."/>
            <person name="Catchen J.M."/>
            <person name="Fuller R.C."/>
        </authorList>
    </citation>
    <scope>NUCLEOTIDE SEQUENCE [LARGE SCALE GENOMIC DNA]</scope>
    <source>
        <strain evidence="3">EspeVRDwgs_2016</strain>
        <tissue evidence="3">Muscle</tissue>
    </source>
</reference>
<keyword evidence="4" id="KW-1185">Reference proteome</keyword>
<feature type="domain" description="MHC class I-like antigen recognition-like" evidence="2">
    <location>
        <begin position="2"/>
        <end position="143"/>
    </location>
</feature>
<evidence type="ECO:0000259" key="2">
    <source>
        <dbReference type="Pfam" id="PF00129"/>
    </source>
</evidence>
<evidence type="ECO:0000313" key="4">
    <source>
        <dbReference type="Proteomes" id="UP000327493"/>
    </source>
</evidence>
<evidence type="ECO:0000256" key="1">
    <source>
        <dbReference type="ARBA" id="ARBA00023180"/>
    </source>
</evidence>
<dbReference type="AlphaFoldDB" id="A0A5J5CCL9"/>
<sequence>EFVATAVVDDLLVGYCNTNKKIAEPKQDWVKTLLENNPQLWEMHKAQCFEIQPAHFKAEMDNLKQSISQTGGVHILQSIAGCEWDDETGEVNGFNQFGYNGEDFLSFDLKTLTWIAAKPKSGIVKQRWDADKSRIKYNKIFLSKI</sequence>
<dbReference type="InterPro" id="IPR050208">
    <property type="entry name" value="MHC_class-I_related"/>
</dbReference>
<dbReference type="PANTHER" id="PTHR16675">
    <property type="entry name" value="MHC CLASS I-RELATED"/>
    <property type="match status" value="1"/>
</dbReference>
<organism evidence="3 4">
    <name type="scientific">Etheostoma spectabile</name>
    <name type="common">orangethroat darter</name>
    <dbReference type="NCBI Taxonomy" id="54343"/>
    <lineage>
        <taxon>Eukaryota</taxon>
        <taxon>Metazoa</taxon>
        <taxon>Chordata</taxon>
        <taxon>Craniata</taxon>
        <taxon>Vertebrata</taxon>
        <taxon>Euteleostomi</taxon>
        <taxon>Actinopterygii</taxon>
        <taxon>Neopterygii</taxon>
        <taxon>Teleostei</taxon>
        <taxon>Neoteleostei</taxon>
        <taxon>Acanthomorphata</taxon>
        <taxon>Eupercaria</taxon>
        <taxon>Perciformes</taxon>
        <taxon>Percoidei</taxon>
        <taxon>Percidae</taxon>
        <taxon>Etheostomatinae</taxon>
        <taxon>Etheostoma</taxon>
    </lineage>
</organism>
<dbReference type="Gene3D" id="3.30.500.10">
    <property type="entry name" value="MHC class I-like antigen recognition-like"/>
    <property type="match status" value="1"/>
</dbReference>
<dbReference type="Proteomes" id="UP000327493">
    <property type="component" value="Unassembled WGS sequence"/>
</dbReference>
<feature type="non-terminal residue" evidence="3">
    <location>
        <position position="1"/>
    </location>
</feature>
<dbReference type="GO" id="GO:0005615">
    <property type="term" value="C:extracellular space"/>
    <property type="evidence" value="ECO:0007669"/>
    <property type="project" value="TreeGrafter"/>
</dbReference>
<dbReference type="InterPro" id="IPR037055">
    <property type="entry name" value="MHC_I-like_Ag-recog_sf"/>
</dbReference>
<dbReference type="GO" id="GO:0009897">
    <property type="term" value="C:external side of plasma membrane"/>
    <property type="evidence" value="ECO:0007669"/>
    <property type="project" value="TreeGrafter"/>
</dbReference>
<dbReference type="SUPFAM" id="SSF54452">
    <property type="entry name" value="MHC antigen-recognition domain"/>
    <property type="match status" value="1"/>
</dbReference>